<protein>
    <submittedName>
        <fullName evidence="1">Uncharacterized protein</fullName>
    </submittedName>
</protein>
<gene>
    <name evidence="1" type="ORF">BV22DRAFT_1029053</name>
</gene>
<reference evidence="1" key="1">
    <citation type="journal article" date="2021" name="New Phytol.">
        <title>Evolutionary innovations through gain and loss of genes in the ectomycorrhizal Boletales.</title>
        <authorList>
            <person name="Wu G."/>
            <person name="Miyauchi S."/>
            <person name="Morin E."/>
            <person name="Kuo A."/>
            <person name="Drula E."/>
            <person name="Varga T."/>
            <person name="Kohler A."/>
            <person name="Feng B."/>
            <person name="Cao Y."/>
            <person name="Lipzen A."/>
            <person name="Daum C."/>
            <person name="Hundley H."/>
            <person name="Pangilinan J."/>
            <person name="Johnson J."/>
            <person name="Barry K."/>
            <person name="LaButti K."/>
            <person name="Ng V."/>
            <person name="Ahrendt S."/>
            <person name="Min B."/>
            <person name="Choi I.G."/>
            <person name="Park H."/>
            <person name="Plett J.M."/>
            <person name="Magnuson J."/>
            <person name="Spatafora J.W."/>
            <person name="Nagy L.G."/>
            <person name="Henrissat B."/>
            <person name="Grigoriev I.V."/>
            <person name="Yang Z.L."/>
            <person name="Xu J."/>
            <person name="Martin F.M."/>
        </authorList>
    </citation>
    <scope>NUCLEOTIDE SEQUENCE</scope>
    <source>
        <strain evidence="1">KUC20120723A-06</strain>
    </source>
</reference>
<comment type="caution">
    <text evidence="1">The sequence shown here is derived from an EMBL/GenBank/DDBJ whole genome shotgun (WGS) entry which is preliminary data.</text>
</comment>
<dbReference type="Proteomes" id="UP000790709">
    <property type="component" value="Unassembled WGS sequence"/>
</dbReference>
<sequence length="508" mass="55162">MIILDEEDQQKLKDSIVAGPTLRYPERAAGRRPFSPLPDYETSQALAFNGFNDSLISFHKPPPKRRIIDSKFWRAALSALGVYILLSIVIGIPLVVSKTRQAAEQQYASYAYAVPWPSKSTTPDYSSAMNDLVDAYHSGVEPVCNHWSSRFSPGGNITIASMSQNVPATGQFSVTSNYTYVGGQAIATGDLHVDINPNSSVTDAVLSVTMQASNHNLFNRTLVCFALTTNFSDLSLYVPDNLSTTDSLLFNMTLLFPQVRKGSDVSVLATYLPAIWQTFGNLVDFVDFRKVSIEGAGAKVTVGSLQANRLLVETALQPISGEFRATESLILATIQAPITANISLYNSPQSDYPTYLDISTGNGNLTANVTVLAPNKFSAPRPNFIANTRTFNGGLSVNIVHDPSSPPTTIKVRATNDLAPAKVTLDEKYEGVFQVNTLLGSAAVVRGSVPSIDPWNEDLDRQFDVDYSTDSRVLGWIGWGERPMDGFEQPGQVVVETSLGDAHLSFDG</sequence>
<evidence type="ECO:0000313" key="1">
    <source>
        <dbReference type="EMBL" id="KAH7929862.1"/>
    </source>
</evidence>
<accession>A0ACB8BWN0</accession>
<dbReference type="EMBL" id="MU266337">
    <property type="protein sequence ID" value="KAH7929862.1"/>
    <property type="molecule type" value="Genomic_DNA"/>
</dbReference>
<proteinExistence type="predicted"/>
<evidence type="ECO:0000313" key="2">
    <source>
        <dbReference type="Proteomes" id="UP000790709"/>
    </source>
</evidence>
<keyword evidence="2" id="KW-1185">Reference proteome</keyword>
<organism evidence="1 2">
    <name type="scientific">Leucogyrophana mollusca</name>
    <dbReference type="NCBI Taxonomy" id="85980"/>
    <lineage>
        <taxon>Eukaryota</taxon>
        <taxon>Fungi</taxon>
        <taxon>Dikarya</taxon>
        <taxon>Basidiomycota</taxon>
        <taxon>Agaricomycotina</taxon>
        <taxon>Agaricomycetes</taxon>
        <taxon>Agaricomycetidae</taxon>
        <taxon>Boletales</taxon>
        <taxon>Boletales incertae sedis</taxon>
        <taxon>Leucogyrophana</taxon>
    </lineage>
</organism>
<name>A0ACB8BWN0_9AGAM</name>